<dbReference type="AlphaFoldDB" id="A0A1W9KPR1"/>
<dbReference type="InterPro" id="IPR014819">
    <property type="entry name" value="PriCT_2"/>
</dbReference>
<comment type="caution">
    <text evidence="3">The sequence shown here is derived from an EMBL/GenBank/DDBJ whole genome shotgun (WGS) entry which is preliminary data.</text>
</comment>
<dbReference type="Pfam" id="PF08707">
    <property type="entry name" value="PriCT_2"/>
    <property type="match status" value="1"/>
</dbReference>
<dbReference type="Gene3D" id="3.40.50.300">
    <property type="entry name" value="P-loop containing nucleotide triphosphate hydrolases"/>
    <property type="match status" value="1"/>
</dbReference>
<organism evidence="3 4">
    <name type="scientific">Rhodoferax ferrireducens</name>
    <dbReference type="NCBI Taxonomy" id="192843"/>
    <lineage>
        <taxon>Bacteria</taxon>
        <taxon>Pseudomonadati</taxon>
        <taxon>Pseudomonadota</taxon>
        <taxon>Betaproteobacteria</taxon>
        <taxon>Burkholderiales</taxon>
        <taxon>Comamonadaceae</taxon>
        <taxon>Rhodoferax</taxon>
    </lineage>
</organism>
<evidence type="ECO:0000256" key="1">
    <source>
        <dbReference type="SAM" id="MobiDB-lite"/>
    </source>
</evidence>
<dbReference type="SUPFAM" id="SSF52540">
    <property type="entry name" value="P-loop containing nucleoside triphosphate hydrolases"/>
    <property type="match status" value="1"/>
</dbReference>
<evidence type="ECO:0000313" key="4">
    <source>
        <dbReference type="Proteomes" id="UP000192505"/>
    </source>
</evidence>
<name>A0A1W9KPR1_9BURK</name>
<protein>
    <recommendedName>
        <fullName evidence="2">Primase C-terminal 2 domain-containing protein</fullName>
    </recommendedName>
</protein>
<proteinExistence type="predicted"/>
<feature type="compositionally biased region" description="Basic and acidic residues" evidence="1">
    <location>
        <begin position="709"/>
        <end position="724"/>
    </location>
</feature>
<reference evidence="3 4" key="1">
    <citation type="submission" date="2017-01" db="EMBL/GenBank/DDBJ databases">
        <title>Novel large sulfur bacteria in the metagenomes of groundwater-fed chemosynthetic microbial mats in the Lake Huron basin.</title>
        <authorList>
            <person name="Sharrar A.M."/>
            <person name="Flood B.E."/>
            <person name="Bailey J.V."/>
            <person name="Jones D.S."/>
            <person name="Biddanda B."/>
            <person name="Ruberg S.A."/>
            <person name="Marcus D.N."/>
            <person name="Dick G.J."/>
        </authorList>
    </citation>
    <scope>NUCLEOTIDE SEQUENCE [LARGE SCALE GENOMIC DNA]</scope>
    <source>
        <strain evidence="3">A7</strain>
    </source>
</reference>
<dbReference type="Pfam" id="PF13481">
    <property type="entry name" value="AAA_25"/>
    <property type="match status" value="1"/>
</dbReference>
<dbReference type="EMBL" id="MTEI01000033">
    <property type="protein sequence ID" value="OQW85824.1"/>
    <property type="molecule type" value="Genomic_DNA"/>
</dbReference>
<dbReference type="Proteomes" id="UP000192505">
    <property type="component" value="Unassembled WGS sequence"/>
</dbReference>
<accession>A0A1W9KPR1</accession>
<feature type="region of interest" description="Disordered" evidence="1">
    <location>
        <begin position="684"/>
        <end position="724"/>
    </location>
</feature>
<dbReference type="GO" id="GO:0016817">
    <property type="term" value="F:hydrolase activity, acting on acid anhydrides"/>
    <property type="evidence" value="ECO:0007669"/>
    <property type="project" value="InterPro"/>
</dbReference>
<sequence length="724" mass="78154">MLNGYTQEQAFDALLTIPPSIDHDTRARVGMGAKDAGINFDDYDAWQSANPRYDAAEVRSMWHSYSDGPVKAGTLFAVAKEHGWTATGNGAPKPTHHTTKPAEPAKAPRPGIVASEVFARFEPATSGHPYVIRKKLADDVVTMLRVVPDNDPLTYYRGWLAVPGYGADGVLQTIEFIPPGAGKKMTLKGSQKSGASLSIGPVDGPAVVLEGLGHASAVYSSTGGRAIACFGSGNIRRVVEALRQKEPLTPITIAPDRGKEDEAKKIAAEFNCAVACLSESEPDNFDVNDLFCRDGFDVVQALLESATMPPKPDPLLKPVSVFDVLTNPSPPPAFAWDGYLPRGQVSLLGAHGGTGKSTIALMLGVCAALGRPLFGVATEFSSVLFVSLEDGANLVRHRLASICRAWLIDPVQLQGRLHVVDGTAHPELFAAETRSAGEKTASYCELRRLVQSENIGLVVVDNASDAFGGDEIQRRQVRAFMRALAEVARLTDCAVMLLAHVDKNTSRNKKAEGGEGYSGSTAWHNSARSRLFLTRGDDGLLTLEHQKSNLGRMREPLTLEWLEGGFPQLVQAGGFDGTRQQGRAEDDRAAALLRLIVEFEGRGQYCSPMPQARNNVYAMLRSEADFQKLKLNSDSTKRILNQCQRANWLESLDYRGIDRKPRQRWVLTAEGYAFAGLSAPTAPTAPTCHESAQGYEGAPTAPTYVGGTGDRERTKDSADGISHE</sequence>
<evidence type="ECO:0000259" key="2">
    <source>
        <dbReference type="Pfam" id="PF08707"/>
    </source>
</evidence>
<feature type="domain" description="Primase C-terminal 2" evidence="2">
    <location>
        <begin position="12"/>
        <end position="79"/>
    </location>
</feature>
<feature type="region of interest" description="Disordered" evidence="1">
    <location>
        <begin position="86"/>
        <end position="108"/>
    </location>
</feature>
<evidence type="ECO:0000313" key="3">
    <source>
        <dbReference type="EMBL" id="OQW85824.1"/>
    </source>
</evidence>
<gene>
    <name evidence="3" type="ORF">BWK72_20340</name>
</gene>
<dbReference type="InterPro" id="IPR027417">
    <property type="entry name" value="P-loop_NTPase"/>
</dbReference>